<accession>A0A432Z388</accession>
<dbReference type="GO" id="GO:0042245">
    <property type="term" value="P:RNA repair"/>
    <property type="evidence" value="ECO:0007669"/>
    <property type="project" value="UniProtKB-KW"/>
</dbReference>
<comment type="caution">
    <text evidence="14">The sequence shown here is derived from an EMBL/GenBank/DDBJ whole genome shotgun (WGS) entry which is preliminary data.</text>
</comment>
<evidence type="ECO:0000256" key="7">
    <source>
        <dbReference type="ARBA" id="ARBA00022800"/>
    </source>
</evidence>
<evidence type="ECO:0000259" key="12">
    <source>
        <dbReference type="Pfam" id="PF01743"/>
    </source>
</evidence>
<dbReference type="PIRSF" id="PIRSF000813">
    <property type="entry name" value="CCA_bact"/>
    <property type="match status" value="1"/>
</dbReference>
<evidence type="ECO:0000259" key="13">
    <source>
        <dbReference type="Pfam" id="PF12627"/>
    </source>
</evidence>
<dbReference type="InterPro" id="IPR043519">
    <property type="entry name" value="NT_sf"/>
</dbReference>
<keyword evidence="8" id="KW-0067">ATP-binding</keyword>
<dbReference type="Pfam" id="PF12627">
    <property type="entry name" value="PolyA_pol_RNAbd"/>
    <property type="match status" value="1"/>
</dbReference>
<evidence type="ECO:0000256" key="8">
    <source>
        <dbReference type="ARBA" id="ARBA00022840"/>
    </source>
</evidence>
<evidence type="ECO:0000256" key="4">
    <source>
        <dbReference type="ARBA" id="ARBA00022695"/>
    </source>
</evidence>
<evidence type="ECO:0000256" key="11">
    <source>
        <dbReference type="RuleBase" id="RU003953"/>
    </source>
</evidence>
<dbReference type="GO" id="GO:0001680">
    <property type="term" value="P:tRNA 3'-terminal CCA addition"/>
    <property type="evidence" value="ECO:0007669"/>
    <property type="project" value="InterPro"/>
</dbReference>
<keyword evidence="15" id="KW-1185">Reference proteome</keyword>
<protein>
    <submittedName>
        <fullName evidence="14">CCA tRNA nucleotidyltransferase</fullName>
    </submittedName>
</protein>
<dbReference type="InterPro" id="IPR032828">
    <property type="entry name" value="PolyA_RNA-bd"/>
</dbReference>
<name>A0A432Z388_9GAMM</name>
<evidence type="ECO:0000256" key="6">
    <source>
        <dbReference type="ARBA" id="ARBA00022741"/>
    </source>
</evidence>
<dbReference type="EMBL" id="PIQE01000002">
    <property type="protein sequence ID" value="RUO72356.1"/>
    <property type="molecule type" value="Genomic_DNA"/>
</dbReference>
<dbReference type="Pfam" id="PF01743">
    <property type="entry name" value="PolyA_pol"/>
    <property type="match status" value="1"/>
</dbReference>
<keyword evidence="3" id="KW-0819">tRNA processing</keyword>
<dbReference type="RefSeq" id="WP_026860448.1">
    <property type="nucleotide sequence ID" value="NZ_PIQE01000002.1"/>
</dbReference>
<comment type="similarity">
    <text evidence="11">Belongs to the tRNA nucleotidyltransferase/poly(A) polymerase family.</text>
</comment>
<dbReference type="GO" id="GO:0046872">
    <property type="term" value="F:metal ion binding"/>
    <property type="evidence" value="ECO:0007669"/>
    <property type="project" value="UniProtKB-KW"/>
</dbReference>
<dbReference type="PANTHER" id="PTHR47545">
    <property type="entry name" value="MULTIFUNCTIONAL CCA PROTEIN"/>
    <property type="match status" value="1"/>
</dbReference>
<evidence type="ECO:0000256" key="1">
    <source>
        <dbReference type="ARBA" id="ARBA00001946"/>
    </source>
</evidence>
<dbReference type="InterPro" id="IPR002646">
    <property type="entry name" value="PolA_pol_head_dom"/>
</dbReference>
<evidence type="ECO:0000256" key="5">
    <source>
        <dbReference type="ARBA" id="ARBA00022723"/>
    </source>
</evidence>
<dbReference type="Proteomes" id="UP000287022">
    <property type="component" value="Unassembled WGS sequence"/>
</dbReference>
<keyword evidence="2 11" id="KW-0808">Transferase</keyword>
<dbReference type="GO" id="GO:0004810">
    <property type="term" value="F:CCA tRNA nucleotidyltransferase activity"/>
    <property type="evidence" value="ECO:0007669"/>
    <property type="project" value="InterPro"/>
</dbReference>
<feature type="domain" description="Poly A polymerase head" evidence="12">
    <location>
        <begin position="3"/>
        <end position="122"/>
    </location>
</feature>
<keyword evidence="9" id="KW-0460">Magnesium</keyword>
<gene>
    <name evidence="14" type="ORF">CWI80_07265</name>
</gene>
<dbReference type="Gene3D" id="3.30.460.10">
    <property type="entry name" value="Beta Polymerase, domain 2"/>
    <property type="match status" value="1"/>
</dbReference>
<dbReference type="SUPFAM" id="SSF81301">
    <property type="entry name" value="Nucleotidyltransferase"/>
    <property type="match status" value="1"/>
</dbReference>
<evidence type="ECO:0000256" key="2">
    <source>
        <dbReference type="ARBA" id="ARBA00022679"/>
    </source>
</evidence>
<evidence type="ECO:0000256" key="3">
    <source>
        <dbReference type="ARBA" id="ARBA00022694"/>
    </source>
</evidence>
<dbReference type="GO" id="GO:0005524">
    <property type="term" value="F:ATP binding"/>
    <property type="evidence" value="ECO:0007669"/>
    <property type="project" value="UniProtKB-KW"/>
</dbReference>
<evidence type="ECO:0000313" key="14">
    <source>
        <dbReference type="EMBL" id="RUO72356.1"/>
    </source>
</evidence>
<evidence type="ECO:0000256" key="9">
    <source>
        <dbReference type="ARBA" id="ARBA00022842"/>
    </source>
</evidence>
<evidence type="ECO:0000256" key="10">
    <source>
        <dbReference type="ARBA" id="ARBA00022884"/>
    </source>
</evidence>
<sequence>MEIYLVGGAVRDKLLGKTVHERDYVVVGASPAELTKLGYRQVGKDFPVFLHPTTNEEYALARTERKAGVGYTGFAIDAAPTVTLEQDLLRRDLTINAIAEREDGSLVDPYHGLRDLEARVLRHVSEAFVEDPLRVLRVARFAARFAEDGFTVAPETLALMRAISAGGELSTLAAERVWQETRKAFATAAPITYLRTLQQAHALQPWLLEFNDSALLDRLEQRLSGLCPTEPMLAYACCVGELDATAGQALATRLRVPNEWEYMAELARHCHYQNLPTTNAEQWMQCIQRADGWRRPERIDYLLQIWRQQGQSQQQGEQFVAAYQAAKAVNARELIAAAKARGEQLHGPAVGDAVDVARLAAITAQLDEPHQ</sequence>
<keyword evidence="10 11" id="KW-0694">RNA-binding</keyword>
<dbReference type="AlphaFoldDB" id="A0A432Z388"/>
<dbReference type="STRING" id="1122124.GCA_000423165_01695"/>
<dbReference type="GO" id="GO:0003723">
    <property type="term" value="F:RNA binding"/>
    <property type="evidence" value="ECO:0007669"/>
    <property type="project" value="UniProtKB-KW"/>
</dbReference>
<keyword evidence="6" id="KW-0547">Nucleotide-binding</keyword>
<dbReference type="PANTHER" id="PTHR47545:SF1">
    <property type="entry name" value="MULTIFUNCTIONAL CCA PROTEIN"/>
    <property type="match status" value="1"/>
</dbReference>
<feature type="domain" description="tRNA nucleotidyltransferase/poly(A) polymerase RNA and SrmB- binding" evidence="13">
    <location>
        <begin position="149"/>
        <end position="210"/>
    </location>
</feature>
<dbReference type="InterPro" id="IPR012006">
    <property type="entry name" value="CCA_bact"/>
</dbReference>
<keyword evidence="4" id="KW-0548">Nucleotidyltransferase</keyword>
<keyword evidence="7" id="KW-0692">RNA repair</keyword>
<dbReference type="Gene3D" id="1.10.3090.10">
    <property type="entry name" value="cca-adding enzyme, domain 2"/>
    <property type="match status" value="1"/>
</dbReference>
<comment type="cofactor">
    <cofactor evidence="1">
        <name>Mg(2+)</name>
        <dbReference type="ChEBI" id="CHEBI:18420"/>
    </cofactor>
</comment>
<dbReference type="InterPro" id="IPR050124">
    <property type="entry name" value="tRNA_CCA-adding_enzyme"/>
</dbReference>
<keyword evidence="5" id="KW-0479">Metal-binding</keyword>
<dbReference type="CDD" id="cd05398">
    <property type="entry name" value="NT_ClassII-CCAase"/>
    <property type="match status" value="1"/>
</dbReference>
<proteinExistence type="inferred from homology"/>
<dbReference type="SUPFAM" id="SSF81891">
    <property type="entry name" value="Poly A polymerase C-terminal region-like"/>
    <property type="match status" value="1"/>
</dbReference>
<evidence type="ECO:0000313" key="15">
    <source>
        <dbReference type="Proteomes" id="UP000287022"/>
    </source>
</evidence>
<reference evidence="15" key="1">
    <citation type="journal article" date="2018" name="Front. Microbiol.">
        <title>Genome-Based Analysis Reveals the Taxonomy and Diversity of the Family Idiomarinaceae.</title>
        <authorList>
            <person name="Liu Y."/>
            <person name="Lai Q."/>
            <person name="Shao Z."/>
        </authorList>
    </citation>
    <scope>NUCLEOTIDE SEQUENCE [LARGE SCALE GENOMIC DNA]</scope>
    <source>
        <strain evidence="15">c121</strain>
    </source>
</reference>
<organism evidence="14 15">
    <name type="scientific">Pseudidiomarina sediminum</name>
    <dbReference type="NCBI Taxonomy" id="431675"/>
    <lineage>
        <taxon>Bacteria</taxon>
        <taxon>Pseudomonadati</taxon>
        <taxon>Pseudomonadota</taxon>
        <taxon>Gammaproteobacteria</taxon>
        <taxon>Alteromonadales</taxon>
        <taxon>Idiomarinaceae</taxon>
        <taxon>Pseudidiomarina</taxon>
    </lineage>
</organism>